<dbReference type="AlphaFoldDB" id="G0XS51"/>
<proteinExistence type="predicted"/>
<gene>
    <name evidence="2" type="primary">hydD1</name>
</gene>
<accession>G0XS51</accession>
<protein>
    <submittedName>
        <fullName evidence="2">Putative peptide</fullName>
    </submittedName>
</protein>
<name>G0XS51_PRODI</name>
<evidence type="ECO:0000313" key="2">
    <source>
        <dbReference type="EMBL" id="AEH57219.1"/>
    </source>
</evidence>
<organism evidence="2">
    <name type="scientific">Prochloron didemni P1-Palau</name>
    <dbReference type="NCBI Taxonomy" id="910450"/>
    <lineage>
        <taxon>Bacteria</taxon>
        <taxon>Bacillati</taxon>
        <taxon>Cyanobacteriota</taxon>
        <taxon>Cyanophyceae</taxon>
        <taxon>Oscillatoriophycideae</taxon>
        <taxon>Chroococcales</taxon>
        <taxon>Prochloraceae</taxon>
        <taxon>Prochloron</taxon>
    </lineage>
</organism>
<sequence length="337" mass="38753">MKPDDTKIDYFLSLCQILVVKSDPSDEDFDNKFKAELWIGPKDKIAEKLHLDPEKFHVPSAGVMLDEDFSPGDKPIDVSTQQGARFLLQTRLLSQLVAQSWLEGSYADRVSNPKPGTLDKDKDRNRIIRKLFLTANLEPDAYSVDIPDPNDPGKKESLLQLSNFFIEINKIDPKLKEVFTRIIFPQEPGWDLIRITLLFAGQVFWTKDDGQSYERLIEPILSTYEITMLYAFTSVDWGTYVATQIEMIQPGKMQRPGHYETTMPYPPRPSSEDTTTTPDQVYSWAYADLYDKDENPFPFYPPKKPEQNDLPPDENRFVSRFVGTTYPPFPYIPVSTC</sequence>
<evidence type="ECO:0000256" key="1">
    <source>
        <dbReference type="SAM" id="MobiDB-lite"/>
    </source>
</evidence>
<feature type="region of interest" description="Disordered" evidence="1">
    <location>
        <begin position="255"/>
        <end position="277"/>
    </location>
</feature>
<dbReference type="EMBL" id="HQ407369">
    <property type="protein sequence ID" value="AEH57219.1"/>
    <property type="molecule type" value="Genomic_DNA"/>
</dbReference>
<reference evidence="2" key="1">
    <citation type="journal article" date="2011" name="PLoS ONE">
        <title>Variation in tropical reef symbiont metagenomes defined by secondary metabolism.</title>
        <authorList>
            <person name="Donia M.S."/>
            <person name="Fricke W.F."/>
            <person name="Ravel J."/>
            <person name="Schmidt E.W."/>
        </authorList>
    </citation>
    <scope>NUCLEOTIDE SEQUENCE</scope>
</reference>